<dbReference type="PANTHER" id="PTHR45726">
    <property type="entry name" value="LEUKOTRIENE A-4 HYDROLASE"/>
    <property type="match status" value="1"/>
</dbReference>
<reference evidence="3 4" key="1">
    <citation type="submission" date="2024-01" db="EMBL/GenBank/DDBJ databases">
        <title>Multi-omics insights into the function and evolution of sodium benzoate biodegradation pathways in Benzoatithermus flavus gen. nov., sp. nov. from hot spring.</title>
        <authorList>
            <person name="Hu C.-J."/>
            <person name="Li W.-J."/>
        </authorList>
    </citation>
    <scope>NUCLEOTIDE SEQUENCE [LARGE SCALE GENOMIC DNA]</scope>
    <source>
        <strain evidence="3 4">SYSU G07066</strain>
    </source>
</reference>
<dbReference type="SUPFAM" id="SSF55486">
    <property type="entry name" value="Metalloproteases ('zincins'), catalytic domain"/>
    <property type="match status" value="1"/>
</dbReference>
<dbReference type="PANTHER" id="PTHR45726:SF3">
    <property type="entry name" value="LEUKOTRIENE A-4 HYDROLASE"/>
    <property type="match status" value="1"/>
</dbReference>
<keyword evidence="3" id="KW-0645">Protease</keyword>
<protein>
    <submittedName>
        <fullName evidence="3">M1 family aminopeptidase</fullName>
    </submittedName>
</protein>
<name>A0ABU8XSZ0_9PROT</name>
<keyword evidence="4" id="KW-1185">Reference proteome</keyword>
<dbReference type="Gene3D" id="1.10.390.10">
    <property type="entry name" value="Neutral Protease Domain 2"/>
    <property type="match status" value="1"/>
</dbReference>
<sequence>MKRAAALGFLLAVLASPVAASNRAEVRFQPETGRIEAEAWLALGPAAGEIVFRLAPGLAVREASLDGRPVTLDLADGAWRPTTSAVSGQVLKVRYGGSLPGEPTAELPLLGPAGGFLPAGSAWLPEVEGAPAAPFDLTLDVPQPYAAVATGRLVAESTADGHYRARFEAEPAGEGPSAFVGVHIIRERRAGAVALRTYFPPEAAGLADLYLANAASYLEMLEARIGPYPYAGFAVVAGPLPVGLGFPGLAYVSQRILPLPFMQTTSLAHELLHGWWGNAVGVAYAAGNWAEGLTTYMADHALAEQESPEKARAMRLAWLMDYAALPSERDIPLRAFVAKEHDASQIVGYGKAAFVFHMLRRLLGEEGFGRAVRSFYAAERGRRAAWADLERSFAAVADAPLDRFFAQWLERTGAPRLELGEARPRRKDGGWAVDLVLRQAEPPYALAVPVVIDTDQGSVRRTVTLESAEAVLTLDLPSRPHRLAVDPEHDLFRRLSPGEAPPILRDVTLSGRTVVLTAVPDTAMTGLAEELARRLLDLPTDAGLVADPKRLEDAPVLVVGVAPAVAAKLAAAGLSPAPPEIAGRGSARVWAARRAGGAPVLVVEANDVGALRALLRPLPHYRRDGWLVFDGERVIARGAWPAGENPLTRSLDAARD</sequence>
<evidence type="ECO:0000313" key="3">
    <source>
        <dbReference type="EMBL" id="MEK0083523.1"/>
    </source>
</evidence>
<comment type="caution">
    <text evidence="3">The sequence shown here is derived from an EMBL/GenBank/DDBJ whole genome shotgun (WGS) entry which is preliminary data.</text>
</comment>
<dbReference type="InterPro" id="IPR014782">
    <property type="entry name" value="Peptidase_M1_dom"/>
</dbReference>
<dbReference type="Proteomes" id="UP001375743">
    <property type="component" value="Unassembled WGS sequence"/>
</dbReference>
<accession>A0ABU8XSZ0</accession>
<feature type="domain" description="Peptidase M1 membrane alanine aminopeptidase" evidence="2">
    <location>
        <begin position="267"/>
        <end position="408"/>
    </location>
</feature>
<evidence type="ECO:0000256" key="1">
    <source>
        <dbReference type="SAM" id="SignalP"/>
    </source>
</evidence>
<dbReference type="Pfam" id="PF01433">
    <property type="entry name" value="Peptidase_M1"/>
    <property type="match status" value="1"/>
</dbReference>
<keyword evidence="3" id="KW-0378">Hydrolase</keyword>
<dbReference type="RefSeq" id="WP_418159371.1">
    <property type="nucleotide sequence ID" value="NZ_JBBLZC010000008.1"/>
</dbReference>
<dbReference type="InterPro" id="IPR034015">
    <property type="entry name" value="M1_LTA4H"/>
</dbReference>
<feature type="chain" id="PRO_5045255419" evidence="1">
    <location>
        <begin position="21"/>
        <end position="656"/>
    </location>
</feature>
<evidence type="ECO:0000259" key="2">
    <source>
        <dbReference type="Pfam" id="PF01433"/>
    </source>
</evidence>
<evidence type="ECO:0000313" key="4">
    <source>
        <dbReference type="Proteomes" id="UP001375743"/>
    </source>
</evidence>
<proteinExistence type="predicted"/>
<gene>
    <name evidence="3" type="ORF">U1T56_10195</name>
</gene>
<keyword evidence="3" id="KW-0031">Aminopeptidase</keyword>
<feature type="signal peptide" evidence="1">
    <location>
        <begin position="1"/>
        <end position="20"/>
    </location>
</feature>
<dbReference type="GO" id="GO:0004177">
    <property type="term" value="F:aminopeptidase activity"/>
    <property type="evidence" value="ECO:0007669"/>
    <property type="project" value="UniProtKB-KW"/>
</dbReference>
<dbReference type="InterPro" id="IPR027268">
    <property type="entry name" value="Peptidase_M4/M1_CTD_sf"/>
</dbReference>
<keyword evidence="1" id="KW-0732">Signal</keyword>
<organism evidence="3 4">
    <name type="scientific">Benzoatithermus flavus</name>
    <dbReference type="NCBI Taxonomy" id="3108223"/>
    <lineage>
        <taxon>Bacteria</taxon>
        <taxon>Pseudomonadati</taxon>
        <taxon>Pseudomonadota</taxon>
        <taxon>Alphaproteobacteria</taxon>
        <taxon>Geminicoccales</taxon>
        <taxon>Geminicoccaceae</taxon>
        <taxon>Benzoatithermus</taxon>
    </lineage>
</organism>
<dbReference type="EMBL" id="JBBLZC010000008">
    <property type="protein sequence ID" value="MEK0083523.1"/>
    <property type="molecule type" value="Genomic_DNA"/>
</dbReference>